<dbReference type="EMBL" id="JACATN010000002">
    <property type="protein sequence ID" value="MBT2161309.1"/>
    <property type="molecule type" value="Genomic_DNA"/>
</dbReference>
<accession>A0ABS5WDJ6</accession>
<gene>
    <name evidence="1" type="ORF">HW347_08520</name>
</gene>
<evidence type="ECO:0000313" key="1">
    <source>
        <dbReference type="EMBL" id="MBT2161309.1"/>
    </source>
</evidence>
<keyword evidence="2" id="KW-1185">Reference proteome</keyword>
<protein>
    <recommendedName>
        <fullName evidence="3">Lipoprotein</fullName>
    </recommendedName>
</protein>
<organism evidence="1 2">
    <name type="scientific">Zobellia barbeyronii</name>
    <dbReference type="NCBI Taxonomy" id="2748009"/>
    <lineage>
        <taxon>Bacteria</taxon>
        <taxon>Pseudomonadati</taxon>
        <taxon>Bacteroidota</taxon>
        <taxon>Flavobacteriia</taxon>
        <taxon>Flavobacteriales</taxon>
        <taxon>Flavobacteriaceae</taxon>
        <taxon>Zobellia</taxon>
    </lineage>
</organism>
<evidence type="ECO:0000313" key="2">
    <source>
        <dbReference type="Proteomes" id="UP000740413"/>
    </source>
</evidence>
<dbReference type="Proteomes" id="UP000740413">
    <property type="component" value="Unassembled WGS sequence"/>
</dbReference>
<dbReference type="RefSeq" id="WP_214611449.1">
    <property type="nucleotide sequence ID" value="NZ_JACATN010000002.1"/>
</dbReference>
<reference evidence="1 2" key="1">
    <citation type="submission" date="2020-06" db="EMBL/GenBank/DDBJ databases">
        <authorList>
            <person name="Isaeva M.P."/>
            <person name="Chernysheva N.Y."/>
        </authorList>
    </citation>
    <scope>NUCLEOTIDE SEQUENCE [LARGE SCALE GENOMIC DNA]</scope>
    <source>
        <strain evidence="1 2">KMM 6746</strain>
    </source>
</reference>
<reference evidence="2" key="2">
    <citation type="submission" date="2023-07" db="EMBL/GenBank/DDBJ databases">
        <title>Zobellia barbeyronii sp. nov., a new marine flavobacterium, isolated from green and red algae.</title>
        <authorList>
            <person name="Nedashkovskaya O.I."/>
            <person name="Otstavnykh N."/>
            <person name="Zhukova N."/>
            <person name="Guzev K."/>
            <person name="Chausova V."/>
            <person name="Tekutyeva L."/>
            <person name="Mikhailov V."/>
            <person name="Isaeva M."/>
        </authorList>
    </citation>
    <scope>NUCLEOTIDE SEQUENCE [LARGE SCALE GENOMIC DNA]</scope>
    <source>
        <strain evidence="2">KMM 6746</strain>
    </source>
</reference>
<name>A0ABS5WDJ6_9FLAO</name>
<dbReference type="PROSITE" id="PS51257">
    <property type="entry name" value="PROKAR_LIPOPROTEIN"/>
    <property type="match status" value="1"/>
</dbReference>
<comment type="caution">
    <text evidence="1">The sequence shown here is derived from an EMBL/GenBank/DDBJ whole genome shotgun (WGS) entry which is preliminary data.</text>
</comment>
<proteinExistence type="predicted"/>
<evidence type="ECO:0008006" key="3">
    <source>
        <dbReference type="Google" id="ProtNLM"/>
    </source>
</evidence>
<sequence>MKTKFLTGLLIAFIFSGITSCGSLRGISNNGEIICSNYSNDGVSELSVNLVHNMREGYKENQHKVIASSLNLQDAIGTRFDLETLKNYIFDIENEAKKNNKNLKTDRLGVTIYFARYPELKTWYSIYEKDLGGFLGNPDTEGNEKMHTVVMIPYIVTKDSVEVDFNPTDFNTFENGISPEGRYAPSSTETLMGLSATGRQGVSRTVQSGNTTAQNHGGVIR</sequence>